<dbReference type="EMBL" id="VYZN01000014">
    <property type="protein sequence ID" value="KAE9539946.1"/>
    <property type="molecule type" value="Genomic_DNA"/>
</dbReference>
<evidence type="ECO:0000256" key="3">
    <source>
        <dbReference type="ARBA" id="ARBA00022737"/>
    </source>
</evidence>
<reference evidence="7 8" key="1">
    <citation type="submission" date="2019-08" db="EMBL/GenBank/DDBJ databases">
        <title>The genome of the soybean aphid Biotype 1, its phylome, world population structure and adaptation to the North American continent.</title>
        <authorList>
            <person name="Giordano R."/>
            <person name="Donthu R.K."/>
            <person name="Hernandez A.G."/>
            <person name="Wright C.L."/>
            <person name="Zimin A.V."/>
        </authorList>
    </citation>
    <scope>NUCLEOTIDE SEQUENCE [LARGE SCALE GENOMIC DNA]</scope>
    <source>
        <tissue evidence="7">Whole aphids</tissue>
    </source>
</reference>
<dbReference type="InterPro" id="IPR050970">
    <property type="entry name" value="Cl_channel_volt-gated"/>
</dbReference>
<feature type="transmembrane region" description="Helical" evidence="6">
    <location>
        <begin position="99"/>
        <end position="124"/>
    </location>
</feature>
<keyword evidence="3" id="KW-0677">Repeat</keyword>
<dbReference type="GO" id="GO:0005886">
    <property type="term" value="C:plasma membrane"/>
    <property type="evidence" value="ECO:0007669"/>
    <property type="project" value="TreeGrafter"/>
</dbReference>
<accession>A0A6G0TXC5</accession>
<dbReference type="PRINTS" id="PR00762">
    <property type="entry name" value="CLCHANNEL"/>
</dbReference>
<dbReference type="PANTHER" id="PTHR45720:SF10">
    <property type="entry name" value="CHLORIDE CHANNEL PROTEIN 2"/>
    <property type="match status" value="1"/>
</dbReference>
<dbReference type="Pfam" id="PF00654">
    <property type="entry name" value="Voltage_CLC"/>
    <property type="match status" value="1"/>
</dbReference>
<evidence type="ECO:0000256" key="2">
    <source>
        <dbReference type="ARBA" id="ARBA00022692"/>
    </source>
</evidence>
<evidence type="ECO:0000256" key="1">
    <source>
        <dbReference type="ARBA" id="ARBA00004141"/>
    </source>
</evidence>
<comment type="subcellular location">
    <subcellularLocation>
        <location evidence="1">Membrane</location>
        <topology evidence="1">Multi-pass membrane protein</topology>
    </subcellularLocation>
</comment>
<dbReference type="GO" id="GO:0005247">
    <property type="term" value="F:voltage-gated chloride channel activity"/>
    <property type="evidence" value="ECO:0007669"/>
    <property type="project" value="TreeGrafter"/>
</dbReference>
<dbReference type="AlphaFoldDB" id="A0A6G0TXC5"/>
<evidence type="ECO:0000313" key="7">
    <source>
        <dbReference type="EMBL" id="KAE9539946.1"/>
    </source>
</evidence>
<organism evidence="7 8">
    <name type="scientific">Aphis glycines</name>
    <name type="common">Soybean aphid</name>
    <dbReference type="NCBI Taxonomy" id="307491"/>
    <lineage>
        <taxon>Eukaryota</taxon>
        <taxon>Metazoa</taxon>
        <taxon>Ecdysozoa</taxon>
        <taxon>Arthropoda</taxon>
        <taxon>Hexapoda</taxon>
        <taxon>Insecta</taxon>
        <taxon>Pterygota</taxon>
        <taxon>Neoptera</taxon>
        <taxon>Paraneoptera</taxon>
        <taxon>Hemiptera</taxon>
        <taxon>Sternorrhyncha</taxon>
        <taxon>Aphidomorpha</taxon>
        <taxon>Aphidoidea</taxon>
        <taxon>Aphididae</taxon>
        <taxon>Aphidini</taxon>
        <taxon>Aphis</taxon>
        <taxon>Aphis</taxon>
    </lineage>
</organism>
<dbReference type="OrthoDB" id="4564at2759"/>
<evidence type="ECO:0000256" key="4">
    <source>
        <dbReference type="ARBA" id="ARBA00022989"/>
    </source>
</evidence>
<evidence type="ECO:0008006" key="9">
    <source>
        <dbReference type="Google" id="ProtNLM"/>
    </source>
</evidence>
<proteinExistence type="predicted"/>
<sequence>MYGQYTKELGDYVKGRQQNIPAPAIHGSTNEEFSKYGGKISSTLEVVWRHSFAKLSEDWVFLTLLGLVMAVLSFAMDYGIDFTNEGRIWLFKDMTFNQYLQYIAWVLLPVSLITFAAGFVHLVAPQSIGSGIPEMKTILRGVALKEFLTLRTLIAKVVGVTATLGSGLPLGKEGPFVHIASITATLLTKVITSFKGIYENESRNTEMLAAACAVGVASCFGAPIGGVLFSIEVTTVYFAVRNYWRGFFSAVCSATVFRLLAVWFNKAETVKAFFPTHFTMEYPFDPQELTVFALLGVVCGIIGAGYVWAHRQYVLFMRQSKRMNSFLQKK</sequence>
<dbReference type="FunFam" id="1.10.3080.10:FF:000042">
    <property type="entry name" value="Chloride channel protein"/>
    <property type="match status" value="1"/>
</dbReference>
<feature type="transmembrane region" description="Helical" evidence="6">
    <location>
        <begin position="59"/>
        <end position="78"/>
    </location>
</feature>
<dbReference type="PANTHER" id="PTHR45720">
    <property type="entry name" value="CHLORIDE CHANNEL PROTEIN 2"/>
    <property type="match status" value="1"/>
</dbReference>
<protein>
    <recommendedName>
        <fullName evidence="9">Chloride channel protein</fullName>
    </recommendedName>
</protein>
<keyword evidence="5 6" id="KW-0472">Membrane</keyword>
<dbReference type="SUPFAM" id="SSF81340">
    <property type="entry name" value="Clc chloride channel"/>
    <property type="match status" value="1"/>
</dbReference>
<dbReference type="Proteomes" id="UP000475862">
    <property type="component" value="Unassembled WGS sequence"/>
</dbReference>
<name>A0A6G0TXC5_APHGL</name>
<dbReference type="Gene3D" id="1.10.3080.10">
    <property type="entry name" value="Clc chloride channel"/>
    <property type="match status" value="1"/>
</dbReference>
<dbReference type="InterPro" id="IPR001807">
    <property type="entry name" value="ClC"/>
</dbReference>
<evidence type="ECO:0000313" key="8">
    <source>
        <dbReference type="Proteomes" id="UP000475862"/>
    </source>
</evidence>
<dbReference type="InterPro" id="IPR014743">
    <property type="entry name" value="Cl-channel_core"/>
</dbReference>
<gene>
    <name evidence="7" type="ORF">AGLY_005198</name>
</gene>
<comment type="caution">
    <text evidence="7">The sequence shown here is derived from an EMBL/GenBank/DDBJ whole genome shotgun (WGS) entry which is preliminary data.</text>
</comment>
<feature type="transmembrane region" description="Helical" evidence="6">
    <location>
        <begin position="208"/>
        <end position="231"/>
    </location>
</feature>
<feature type="transmembrane region" description="Helical" evidence="6">
    <location>
        <begin position="289"/>
        <end position="309"/>
    </location>
</feature>
<keyword evidence="4 6" id="KW-1133">Transmembrane helix</keyword>
<evidence type="ECO:0000256" key="5">
    <source>
        <dbReference type="ARBA" id="ARBA00023136"/>
    </source>
</evidence>
<feature type="transmembrane region" description="Helical" evidence="6">
    <location>
        <begin position="243"/>
        <end position="264"/>
    </location>
</feature>
<keyword evidence="8" id="KW-1185">Reference proteome</keyword>
<evidence type="ECO:0000256" key="6">
    <source>
        <dbReference type="SAM" id="Phobius"/>
    </source>
</evidence>
<keyword evidence="2 6" id="KW-0812">Transmembrane</keyword>